<reference evidence="3 4" key="1">
    <citation type="submission" date="2017-06" db="EMBL/GenBank/DDBJ databases">
        <title>Genome sequencing of cyanobaciteial culture collection at National Institute for Environmental Studies (NIES).</title>
        <authorList>
            <person name="Hirose Y."/>
            <person name="Shimura Y."/>
            <person name="Fujisawa T."/>
            <person name="Nakamura Y."/>
            <person name="Kawachi M."/>
        </authorList>
    </citation>
    <scope>NUCLEOTIDE SEQUENCE [LARGE SCALE GENOMIC DNA]</scope>
    <source>
        <strain evidence="3 4">NIES-267</strain>
    </source>
</reference>
<name>A0A1Z4M0W4_9CYAN</name>
<accession>A0A1Z4M0W4</accession>
<dbReference type="Proteomes" id="UP000218418">
    <property type="component" value="Chromosome"/>
</dbReference>
<dbReference type="Gene3D" id="2.60.120.10">
    <property type="entry name" value="Jelly Rolls"/>
    <property type="match status" value="1"/>
</dbReference>
<evidence type="ECO:0000256" key="1">
    <source>
        <dbReference type="ARBA" id="ARBA00022723"/>
    </source>
</evidence>
<organism evidence="3 4">
    <name type="scientific">Calothrix parasitica NIES-267</name>
    <dbReference type="NCBI Taxonomy" id="1973488"/>
    <lineage>
        <taxon>Bacteria</taxon>
        <taxon>Bacillati</taxon>
        <taxon>Cyanobacteriota</taxon>
        <taxon>Cyanophyceae</taxon>
        <taxon>Nostocales</taxon>
        <taxon>Calotrichaceae</taxon>
        <taxon>Calothrix</taxon>
    </lineage>
</organism>
<gene>
    <name evidence="3" type="ORF">NIES267_66470</name>
</gene>
<dbReference type="PANTHER" id="PTHR35848">
    <property type="entry name" value="OXALATE-BINDING PROTEIN"/>
    <property type="match status" value="1"/>
</dbReference>
<dbReference type="InterPro" id="IPR014710">
    <property type="entry name" value="RmlC-like_jellyroll"/>
</dbReference>
<dbReference type="EMBL" id="AP018227">
    <property type="protein sequence ID" value="BAY87129.1"/>
    <property type="molecule type" value="Genomic_DNA"/>
</dbReference>
<sequence length="159" mass="18121">MTNNEKPNPLIKAEAIKQLPQKKFSHPLNPNSEISGVSLSEAVGLQRIGFHLAKILPGKESFIYHSHQFEEEFIYILSGKGIAEIDNEEFEVGEGDFIGFPTPSVGHHLKNPFEQDLIYIMGGERREYEIADFPRLQKRMFRNGQQVQIADLDNLQPLM</sequence>
<evidence type="ECO:0000313" key="4">
    <source>
        <dbReference type="Proteomes" id="UP000218418"/>
    </source>
</evidence>
<dbReference type="Pfam" id="PF07883">
    <property type="entry name" value="Cupin_2"/>
    <property type="match status" value="1"/>
</dbReference>
<dbReference type="InterPro" id="IPR011051">
    <property type="entry name" value="RmlC_Cupin_sf"/>
</dbReference>
<evidence type="ECO:0000259" key="2">
    <source>
        <dbReference type="Pfam" id="PF07883"/>
    </source>
</evidence>
<dbReference type="CDD" id="cd02224">
    <property type="entry name" value="cupin_SPO2919-like"/>
    <property type="match status" value="1"/>
</dbReference>
<dbReference type="OrthoDB" id="116921at2"/>
<dbReference type="InterPro" id="IPR013096">
    <property type="entry name" value="Cupin_2"/>
</dbReference>
<dbReference type="GO" id="GO:0046872">
    <property type="term" value="F:metal ion binding"/>
    <property type="evidence" value="ECO:0007669"/>
    <property type="project" value="UniProtKB-KW"/>
</dbReference>
<feature type="domain" description="Cupin type-2" evidence="2">
    <location>
        <begin position="53"/>
        <end position="120"/>
    </location>
</feature>
<proteinExistence type="predicted"/>
<protein>
    <submittedName>
        <fullName evidence="3">Cupin domain-containing protein</fullName>
    </submittedName>
</protein>
<keyword evidence="1" id="KW-0479">Metal-binding</keyword>
<keyword evidence="4" id="KW-1185">Reference proteome</keyword>
<dbReference type="AlphaFoldDB" id="A0A1Z4M0W4"/>
<dbReference type="InterPro" id="IPR051610">
    <property type="entry name" value="GPI/OXD"/>
</dbReference>
<evidence type="ECO:0000313" key="3">
    <source>
        <dbReference type="EMBL" id="BAY87129.1"/>
    </source>
</evidence>
<dbReference type="SUPFAM" id="SSF51182">
    <property type="entry name" value="RmlC-like cupins"/>
    <property type="match status" value="1"/>
</dbReference>